<proteinExistence type="predicted"/>
<comment type="caution">
    <text evidence="1">The sequence shown here is derived from an EMBL/GenBank/DDBJ whole genome shotgun (WGS) entry which is preliminary data.</text>
</comment>
<keyword evidence="2" id="KW-1185">Reference proteome</keyword>
<sequence length="437" mass="47172">MGSCLNFENISNMAQPEGSLGKTPGNFPLARQTSIYSMTFDELQTLGGLGKDFGSMNMEDLLKNIWTAEETQATASTPGPGNVPGGNLQRQGSLTLPRTLSQRTVDDVWKDLLKESGGTNDRIGVGASNFVPRQSTLGEMTLEEFLVRAGVVREEIQPIEKPSNLGAYGGLAPANVNNNSLVIGFQQAAVNDRMLGNQNGGSNNGFSNSSNLLLNGSALRSSQQQQHPQSQPQLQPLFPKQANVAFASSQLGNANVQQMRNGAQLSSSGATASVVGMANASMNSTMMKTGVTPTGVMGMAGLRGVTTSVTGESPGSQLQTDSISKSSVDTSSLSPSPYAFNEGGRGRRSCSSLEKQVERRRRRMIKNRESAARSRARKQAYTLELEAEVAKLKEINEELQRKQAELMEMQKNQMLETMEMPWGGKRRCLRRTLTGPW</sequence>
<organism evidence="1 2">
    <name type="scientific">Catharanthus roseus</name>
    <name type="common">Madagascar periwinkle</name>
    <name type="synonym">Vinca rosea</name>
    <dbReference type="NCBI Taxonomy" id="4058"/>
    <lineage>
        <taxon>Eukaryota</taxon>
        <taxon>Viridiplantae</taxon>
        <taxon>Streptophyta</taxon>
        <taxon>Embryophyta</taxon>
        <taxon>Tracheophyta</taxon>
        <taxon>Spermatophyta</taxon>
        <taxon>Magnoliopsida</taxon>
        <taxon>eudicotyledons</taxon>
        <taxon>Gunneridae</taxon>
        <taxon>Pentapetalae</taxon>
        <taxon>asterids</taxon>
        <taxon>lamiids</taxon>
        <taxon>Gentianales</taxon>
        <taxon>Apocynaceae</taxon>
        <taxon>Rauvolfioideae</taxon>
        <taxon>Vinceae</taxon>
        <taxon>Catharanthinae</taxon>
        <taxon>Catharanthus</taxon>
    </lineage>
</organism>
<name>A0ACC0AJU6_CATRO</name>
<dbReference type="EMBL" id="CM044705">
    <property type="protein sequence ID" value="KAI5661089.1"/>
    <property type="molecule type" value="Genomic_DNA"/>
</dbReference>
<reference evidence="2" key="1">
    <citation type="journal article" date="2023" name="Nat. Plants">
        <title>Single-cell RNA sequencing provides a high-resolution roadmap for understanding the multicellular compartmentation of specialized metabolism.</title>
        <authorList>
            <person name="Sun S."/>
            <person name="Shen X."/>
            <person name="Li Y."/>
            <person name="Li Y."/>
            <person name="Wang S."/>
            <person name="Li R."/>
            <person name="Zhang H."/>
            <person name="Shen G."/>
            <person name="Guo B."/>
            <person name="Wei J."/>
            <person name="Xu J."/>
            <person name="St-Pierre B."/>
            <person name="Chen S."/>
            <person name="Sun C."/>
        </authorList>
    </citation>
    <scope>NUCLEOTIDE SEQUENCE [LARGE SCALE GENOMIC DNA]</scope>
</reference>
<accession>A0ACC0AJU6</accession>
<protein>
    <submittedName>
        <fullName evidence="1">Uncharacterized protein</fullName>
    </submittedName>
</protein>
<evidence type="ECO:0000313" key="2">
    <source>
        <dbReference type="Proteomes" id="UP001060085"/>
    </source>
</evidence>
<evidence type="ECO:0000313" key="1">
    <source>
        <dbReference type="EMBL" id="KAI5661089.1"/>
    </source>
</evidence>
<gene>
    <name evidence="1" type="ORF">M9H77_20412</name>
</gene>
<dbReference type="Proteomes" id="UP001060085">
    <property type="component" value="Linkage Group LG05"/>
</dbReference>